<sequence length="268" mass="30373">MGGRSYIVIGPDAEEQMARFRSFDGYVDKHVRSLDILQETLEDFAAYQSGASASTSLSFENYVSERRSLGRILKPGETPDLLGKDRFGWVRVDDAGKVSEIFHRDRPNSFWVNWGVLVTSWKLKPGIAATSSIASERISGTSTPGYTGSALKGEIDWQKMRSDIAMEAGEYWDLSTAGMPLPVHTTLRYTKPPQHNVLQYPREKFVQINVDMLINRSALIINGKIIDDQDFNGWENITSKNEAWYRYLNELIDSLPDDTLMTDVYTRD</sequence>
<keyword evidence="2" id="KW-1185">Reference proteome</keyword>
<dbReference type="AlphaFoldDB" id="A0A318ILZ8"/>
<dbReference type="EMBL" id="QJKB01000021">
    <property type="protein sequence ID" value="PXX35306.1"/>
    <property type="molecule type" value="Genomic_DNA"/>
</dbReference>
<proteinExistence type="predicted"/>
<protein>
    <submittedName>
        <fullName evidence="1">Uncharacterized protein</fullName>
    </submittedName>
</protein>
<reference evidence="1 2" key="1">
    <citation type="submission" date="2018-05" db="EMBL/GenBank/DDBJ databases">
        <title>Genomic Encyclopedia of Type Strains, Phase IV (KMG-IV): sequencing the most valuable type-strain genomes for metagenomic binning, comparative biology and taxonomic classification.</title>
        <authorList>
            <person name="Goeker M."/>
        </authorList>
    </citation>
    <scope>NUCLEOTIDE SEQUENCE [LARGE SCALE GENOMIC DNA]</scope>
    <source>
        <strain evidence="1 2">DSM 19792</strain>
    </source>
</reference>
<gene>
    <name evidence="1" type="ORF">DFR42_12141</name>
</gene>
<evidence type="ECO:0000313" key="1">
    <source>
        <dbReference type="EMBL" id="PXX35306.1"/>
    </source>
</evidence>
<dbReference type="RefSeq" id="WP_110258289.1">
    <property type="nucleotide sequence ID" value="NZ_QJKB01000021.1"/>
</dbReference>
<dbReference type="Proteomes" id="UP000247792">
    <property type="component" value="Unassembled WGS sequence"/>
</dbReference>
<comment type="caution">
    <text evidence="1">The sequence shown here is derived from an EMBL/GenBank/DDBJ whole genome shotgun (WGS) entry which is preliminary data.</text>
</comment>
<name>A0A318ILZ8_9BURK</name>
<accession>A0A318ILZ8</accession>
<evidence type="ECO:0000313" key="2">
    <source>
        <dbReference type="Proteomes" id="UP000247792"/>
    </source>
</evidence>
<organism evidence="1 2">
    <name type="scientific">Undibacterium pigrum</name>
    <dbReference type="NCBI Taxonomy" id="401470"/>
    <lineage>
        <taxon>Bacteria</taxon>
        <taxon>Pseudomonadati</taxon>
        <taxon>Pseudomonadota</taxon>
        <taxon>Betaproteobacteria</taxon>
        <taxon>Burkholderiales</taxon>
        <taxon>Oxalobacteraceae</taxon>
        <taxon>Undibacterium</taxon>
    </lineage>
</organism>